<dbReference type="SUPFAM" id="SSF89372">
    <property type="entry name" value="Fucose-specific lectin"/>
    <property type="match status" value="1"/>
</dbReference>
<comment type="caution">
    <text evidence="1">The sequence shown here is derived from an EMBL/GenBank/DDBJ whole genome shotgun (WGS) entry which is preliminary data.</text>
</comment>
<dbReference type="Proteomes" id="UP000599437">
    <property type="component" value="Unassembled WGS sequence"/>
</dbReference>
<sequence length="89" mass="9136">MAVTNPVWFYSARLPPYDVEGRALFHTERRPDGSWTSMRPLPGAVLGAASFAGVQSAAAGMADGSVVVLGIAPDNALCRTCPGGTSEAG</sequence>
<reference evidence="2" key="1">
    <citation type="journal article" date="2019" name="Int. J. Syst. Evol. Microbiol.">
        <title>The Global Catalogue of Microorganisms (GCM) 10K type strain sequencing project: providing services to taxonomists for standard genome sequencing and annotation.</title>
        <authorList>
            <consortium name="The Broad Institute Genomics Platform"/>
            <consortium name="The Broad Institute Genome Sequencing Center for Infectious Disease"/>
            <person name="Wu L."/>
            <person name="Ma J."/>
        </authorList>
    </citation>
    <scope>NUCLEOTIDE SEQUENCE [LARGE SCALE GENOMIC DNA]</scope>
    <source>
        <strain evidence="2">JCM 4737</strain>
    </source>
</reference>
<gene>
    <name evidence="1" type="ORF">GCM10010346_30560</name>
</gene>
<evidence type="ECO:0000313" key="1">
    <source>
        <dbReference type="EMBL" id="GHB05426.1"/>
    </source>
</evidence>
<organism evidence="1 2">
    <name type="scientific">Streptomyces chryseus</name>
    <dbReference type="NCBI Taxonomy" id="68186"/>
    <lineage>
        <taxon>Bacteria</taxon>
        <taxon>Bacillati</taxon>
        <taxon>Actinomycetota</taxon>
        <taxon>Actinomycetes</taxon>
        <taxon>Kitasatosporales</taxon>
        <taxon>Streptomycetaceae</taxon>
        <taxon>Streptomyces</taxon>
    </lineage>
</organism>
<keyword evidence="2" id="KW-1185">Reference proteome</keyword>
<protein>
    <submittedName>
        <fullName evidence="1">Uncharacterized protein</fullName>
    </submittedName>
</protein>
<proteinExistence type="predicted"/>
<dbReference type="EMBL" id="BMVO01000008">
    <property type="protein sequence ID" value="GHB05426.1"/>
    <property type="molecule type" value="Genomic_DNA"/>
</dbReference>
<accession>A0ABQ3DMR5</accession>
<dbReference type="RefSeq" id="WP_138894147.1">
    <property type="nucleotide sequence ID" value="NZ_BMVO01000008.1"/>
</dbReference>
<name>A0ABQ3DMR5_9ACTN</name>
<evidence type="ECO:0000313" key="2">
    <source>
        <dbReference type="Proteomes" id="UP000599437"/>
    </source>
</evidence>